<evidence type="ECO:0000313" key="2">
    <source>
        <dbReference type="EMBL" id="OKY77790.1"/>
    </source>
</evidence>
<organism evidence="2 3">
    <name type="scientific">Methanohalarchaeum thermophilum</name>
    <dbReference type="NCBI Taxonomy" id="1903181"/>
    <lineage>
        <taxon>Archaea</taxon>
        <taxon>Methanobacteriati</taxon>
        <taxon>Methanobacteriota</taxon>
        <taxon>Methanonatronarchaeia</taxon>
        <taxon>Methanonatronarchaeales</taxon>
        <taxon>Methanonatronarchaeaceae</taxon>
        <taxon>Candidatus Methanohalarchaeum</taxon>
    </lineage>
</organism>
<sequence>MEDADFVVNASWSNNPEDKTVDGVDFTSDQTFDNIQSAVDEATNDDTTGDTILVLPPIDSGGSYGQVIIADDGSSDHNVEDLTLASLAGLTETTIEYDSGDNAQPTVSIGMLDGSGTVKGFTIERTGDSSNVDEAVGVAGSNVTLKYNILKGNPDATSSDNDIDNDIGLLISEDPHYTDDVVTSVVDTTNVVVSDVNVSGFQNGIGVAKEGSNSKDVSATISDVTVKNSDFGISPLRLSSGGDLTVDVDGANLTSNDVNLQTYSSYSLESGDVFTIDNSVFHTPNGAHIEDGADFLDLEEIREDNTFEGLVYYGNSVYSRVRGRTSRLAVGVNPVKFK</sequence>
<name>A0A1Q6DTT5_METT1</name>
<dbReference type="InterPro" id="IPR011050">
    <property type="entry name" value="Pectin_lyase_fold/virulence"/>
</dbReference>
<protein>
    <submittedName>
        <fullName evidence="2">Uncharacterized protein</fullName>
    </submittedName>
</protein>
<dbReference type="SUPFAM" id="SSF51126">
    <property type="entry name" value="Pectin lyase-like"/>
    <property type="match status" value="1"/>
</dbReference>
<feature type="region of interest" description="Disordered" evidence="1">
    <location>
        <begin position="1"/>
        <end position="23"/>
    </location>
</feature>
<dbReference type="Proteomes" id="UP000185744">
    <property type="component" value="Unassembled WGS sequence"/>
</dbReference>
<comment type="caution">
    <text evidence="2">The sequence shown here is derived from an EMBL/GenBank/DDBJ whole genome shotgun (WGS) entry which is preliminary data.</text>
</comment>
<dbReference type="AlphaFoldDB" id="A0A1Q6DTT5"/>
<gene>
    <name evidence="2" type="ORF">BTN85_0261</name>
</gene>
<evidence type="ECO:0000313" key="3">
    <source>
        <dbReference type="Proteomes" id="UP000185744"/>
    </source>
</evidence>
<dbReference type="EMBL" id="MSDW01000001">
    <property type="protein sequence ID" value="OKY77790.1"/>
    <property type="molecule type" value="Genomic_DNA"/>
</dbReference>
<keyword evidence="3" id="KW-1185">Reference proteome</keyword>
<accession>A0A1Q6DTT5</accession>
<reference evidence="2" key="1">
    <citation type="submission" date="2016-12" db="EMBL/GenBank/DDBJ databases">
        <title>Discovery of methanogenic haloarchaea.</title>
        <authorList>
            <person name="Sorokin D.Y."/>
            <person name="Makarova K.S."/>
            <person name="Abbas B."/>
            <person name="Ferrer M."/>
            <person name="Golyshin P.N."/>
        </authorList>
    </citation>
    <scope>NUCLEOTIDE SEQUENCE [LARGE SCALE GENOMIC DNA]</scope>
    <source>
        <strain evidence="2">HMET1</strain>
    </source>
</reference>
<proteinExistence type="predicted"/>
<evidence type="ECO:0000256" key="1">
    <source>
        <dbReference type="SAM" id="MobiDB-lite"/>
    </source>
</evidence>
<dbReference type="InParanoid" id="A0A1Q6DTT5"/>